<keyword evidence="2" id="KW-1185">Reference proteome</keyword>
<organism evidence="1 2">
    <name type="scientific">Phlebia brevispora</name>
    <dbReference type="NCBI Taxonomy" id="194682"/>
    <lineage>
        <taxon>Eukaryota</taxon>
        <taxon>Fungi</taxon>
        <taxon>Dikarya</taxon>
        <taxon>Basidiomycota</taxon>
        <taxon>Agaricomycotina</taxon>
        <taxon>Agaricomycetes</taxon>
        <taxon>Polyporales</taxon>
        <taxon>Meruliaceae</taxon>
        <taxon>Phlebia</taxon>
    </lineage>
</organism>
<sequence length="963" mass="107967">MHQITLEGAIKAFHTLGQGSPSIETYVGSFDTAWIPAIDEIRDALESKHTRIVEILEAIRSLSNSVVERRAHAHQDNEQERHDVSQGDPWVTVERTIRGREEDKVRDCKEDVDALLVFAGLFSAVLTPFLILSYQSLQEDPQQTSVVLLRQITSQTSSYTLSNGSLNSTAPPLPPFSPFEAASTDVIINICWFASLILSLSTASFGILVKQWLREYLATDRTAPDERIRILHFRSLGVQEWKLFEIAAILPLVLQLSLALFFVGLCYLASETHPKLRATSLTLVSGWAFLFGLTVLAPLVSARCPYKTTFLKAVFQRVRPYLRKRPQIPTLNSVRHLPSQLFNQLWSSIRKLCNKLARLVQARDIIIHAEIITQPADEEDGMDRSGGSPGKSQHSPYDVSHVIVRTLKDYTLDAYVTALEENEVRTTKQNDLQIFAQVDGVLRDDNLLVGMRRALQQRKSDLYDHVLHFVVSALSSRLDLQTSALPNDTEVLTKVNKLSPLTCLAFINILSDPLQLDDSSAQAYNIIALMLLLGREGPSYLEDMTSVFQHILSKSRLHGWVSIIIRGSLSHNTYQTTAVWQAHVFSTLADALKTLDPSVLRSLVHRTYVNGSEEPAFESKTYARLLDRDMPATNNDTLDPATGKGTLDPKVLEALVRLVISILQGMADGMAGSKILDPLNIPHFKELLQFVFDAFPVPHRVTSNQLWFRRLYKRIFALMTSVLSRPALVSILFECIRAHRGFLAPYLWEYVLQKPAQDAAEYLSADDRTDVLAAITTSFQTPLTTYQALICTSCVPFRPPSSDSDEHRAQLRNAFSLISEAFTKASSLPTASSSLLSTGSDPRTPKQLDELEENIISALASKILSQIDQYSEDGIPTGSVGELSWLSSDSDFDNLNAKDEDTRYYRWRDLFEEDESIYPDELISILRNLSAGNTTKRDGSTFWRIRLLEDKERGDYGYSLGTA</sequence>
<dbReference type="EMBL" id="JANHOG010000231">
    <property type="protein sequence ID" value="KAJ3556557.1"/>
    <property type="molecule type" value="Genomic_DNA"/>
</dbReference>
<proteinExistence type="predicted"/>
<evidence type="ECO:0000313" key="2">
    <source>
        <dbReference type="Proteomes" id="UP001148662"/>
    </source>
</evidence>
<name>A0ACC1T9M1_9APHY</name>
<accession>A0ACC1T9M1</accession>
<dbReference type="Proteomes" id="UP001148662">
    <property type="component" value="Unassembled WGS sequence"/>
</dbReference>
<protein>
    <submittedName>
        <fullName evidence="1">Uncharacterized protein</fullName>
    </submittedName>
</protein>
<gene>
    <name evidence="1" type="ORF">NM688_g1963</name>
</gene>
<evidence type="ECO:0000313" key="1">
    <source>
        <dbReference type="EMBL" id="KAJ3556557.1"/>
    </source>
</evidence>
<comment type="caution">
    <text evidence="1">The sequence shown here is derived from an EMBL/GenBank/DDBJ whole genome shotgun (WGS) entry which is preliminary data.</text>
</comment>
<reference evidence="1" key="1">
    <citation type="submission" date="2022-07" db="EMBL/GenBank/DDBJ databases">
        <title>Genome Sequence of Phlebia brevispora.</title>
        <authorList>
            <person name="Buettner E."/>
        </authorList>
    </citation>
    <scope>NUCLEOTIDE SEQUENCE</scope>
    <source>
        <strain evidence="1">MPL23</strain>
    </source>
</reference>